<evidence type="ECO:0000313" key="6">
    <source>
        <dbReference type="EMBL" id="MFD1163730.1"/>
    </source>
</evidence>
<evidence type="ECO:0000256" key="4">
    <source>
        <dbReference type="NCBIfam" id="TIGR00655"/>
    </source>
</evidence>
<evidence type="ECO:0000313" key="7">
    <source>
        <dbReference type="Proteomes" id="UP001597163"/>
    </source>
</evidence>
<dbReference type="NCBIfam" id="TIGR00655">
    <property type="entry name" value="PurU"/>
    <property type="match status" value="1"/>
</dbReference>
<dbReference type="HAMAP" id="MF_01927">
    <property type="entry name" value="PurU"/>
    <property type="match status" value="1"/>
</dbReference>
<gene>
    <name evidence="3 6" type="primary">purU</name>
    <name evidence="6" type="ORF">ACFQ2E_14970</name>
</gene>
<evidence type="ECO:0000256" key="1">
    <source>
        <dbReference type="ARBA" id="ARBA00022563"/>
    </source>
</evidence>
<dbReference type="PROSITE" id="PS51671">
    <property type="entry name" value="ACT"/>
    <property type="match status" value="1"/>
</dbReference>
<evidence type="ECO:0000259" key="5">
    <source>
        <dbReference type="PROSITE" id="PS51671"/>
    </source>
</evidence>
<comment type="caution">
    <text evidence="6">The sequence shown here is derived from an EMBL/GenBank/DDBJ whole genome shotgun (WGS) entry which is preliminary data.</text>
</comment>
<proteinExistence type="inferred from homology"/>
<dbReference type="InterPro" id="IPR041729">
    <property type="entry name" value="Formyl-FH4-Hydrolase_C"/>
</dbReference>
<organism evidence="6 7">
    <name type="scientific">Hwangdonia seohaensis</name>
    <dbReference type="NCBI Taxonomy" id="1240727"/>
    <lineage>
        <taxon>Bacteria</taxon>
        <taxon>Pseudomonadati</taxon>
        <taxon>Bacteroidota</taxon>
        <taxon>Flavobacteriia</taxon>
        <taxon>Flavobacteriales</taxon>
        <taxon>Flavobacteriaceae</taxon>
        <taxon>Hwangdonia</taxon>
    </lineage>
</organism>
<dbReference type="EMBL" id="JBHTLJ010000005">
    <property type="protein sequence ID" value="MFD1163730.1"/>
    <property type="molecule type" value="Genomic_DNA"/>
</dbReference>
<dbReference type="InterPro" id="IPR045865">
    <property type="entry name" value="ACT-like_dom_sf"/>
</dbReference>
<dbReference type="Gene3D" id="3.30.70.260">
    <property type="match status" value="1"/>
</dbReference>
<dbReference type="Gene3D" id="3.40.50.170">
    <property type="entry name" value="Formyl transferase, N-terminal domain"/>
    <property type="match status" value="1"/>
</dbReference>
<comment type="catalytic activity">
    <reaction evidence="3">
        <text>(6R)-10-formyltetrahydrofolate + H2O = (6S)-5,6,7,8-tetrahydrofolate + formate + H(+)</text>
        <dbReference type="Rhea" id="RHEA:19833"/>
        <dbReference type="ChEBI" id="CHEBI:15377"/>
        <dbReference type="ChEBI" id="CHEBI:15378"/>
        <dbReference type="ChEBI" id="CHEBI:15740"/>
        <dbReference type="ChEBI" id="CHEBI:57453"/>
        <dbReference type="ChEBI" id="CHEBI:195366"/>
        <dbReference type="EC" id="3.5.1.10"/>
    </reaction>
</comment>
<dbReference type="InterPro" id="IPR002912">
    <property type="entry name" value="ACT_dom"/>
</dbReference>
<dbReference type="Pfam" id="PF01842">
    <property type="entry name" value="ACT"/>
    <property type="match status" value="1"/>
</dbReference>
<dbReference type="InterPro" id="IPR044074">
    <property type="entry name" value="PurU_ACT"/>
</dbReference>
<accession>A0ABW3RF25</accession>
<dbReference type="PANTHER" id="PTHR42706">
    <property type="entry name" value="FORMYLTETRAHYDROFOLATE DEFORMYLASE"/>
    <property type="match status" value="1"/>
</dbReference>
<dbReference type="InterPro" id="IPR002376">
    <property type="entry name" value="Formyl_transf_N"/>
</dbReference>
<protein>
    <recommendedName>
        <fullName evidence="3 4">Formyltetrahydrofolate deformylase</fullName>
        <ecNumber evidence="3 4">3.5.1.10</ecNumber>
    </recommendedName>
    <alternativeName>
        <fullName evidence="3">Formyl-FH(4) hydrolase</fullName>
    </alternativeName>
</protein>
<name>A0ABW3RF25_9FLAO</name>
<reference evidence="7" key="1">
    <citation type="journal article" date="2019" name="Int. J. Syst. Evol. Microbiol.">
        <title>The Global Catalogue of Microorganisms (GCM) 10K type strain sequencing project: providing services to taxonomists for standard genome sequencing and annotation.</title>
        <authorList>
            <consortium name="The Broad Institute Genomics Platform"/>
            <consortium name="The Broad Institute Genome Sequencing Center for Infectious Disease"/>
            <person name="Wu L."/>
            <person name="Ma J."/>
        </authorList>
    </citation>
    <scope>NUCLEOTIDE SEQUENCE [LARGE SCALE GENOMIC DNA]</scope>
    <source>
        <strain evidence="7">CCUG 63246</strain>
    </source>
</reference>
<dbReference type="SUPFAM" id="SSF53328">
    <property type="entry name" value="Formyltransferase"/>
    <property type="match status" value="1"/>
</dbReference>
<keyword evidence="2 3" id="KW-0378">Hydrolase</keyword>
<dbReference type="PANTHER" id="PTHR42706:SF1">
    <property type="entry name" value="FORMYLTETRAHYDROFOLATE DEFORMYLASE 2, MITOCHONDRIAL"/>
    <property type="match status" value="1"/>
</dbReference>
<sequence length="286" mass="32759">MKAAKVIILINCQDRPNIIATVTSFVANNGGNIVYIDQHVDRVQDTFFMRLEGEFESVSFSMENFKTQFKDVLAEKFNMKWRIYASDAKLKMAVFVSKYDHCLYDLLGRYNSGELGLEIPFIVSNHMDLKPIADNFKIPFYHIPVTKDTKAEAEEKQLQLLEKYNIDFIVLARYMQIVSDKLIDKYPSKIINIHHSFLPAFVGAKPYHSAYKRGVKIIGATSHYVTEELDAGPIIEQDVAHVSHDHNVQDLIAKGRDLEKIVLSTAVKLHAKRKVMVYNNKTIIFS</sequence>
<dbReference type="InterPro" id="IPR004810">
    <property type="entry name" value="PurU"/>
</dbReference>
<dbReference type="EC" id="3.5.1.10" evidence="3 4"/>
<comment type="pathway">
    <text evidence="3">Purine metabolism; IMP biosynthesis via de novo pathway; formate from 10-formyl-5,6,7,8-tetrahydrofolate: step 1/1.</text>
</comment>
<evidence type="ECO:0000256" key="3">
    <source>
        <dbReference type="HAMAP-Rule" id="MF_01927"/>
    </source>
</evidence>
<evidence type="ECO:0000256" key="2">
    <source>
        <dbReference type="ARBA" id="ARBA00022801"/>
    </source>
</evidence>
<feature type="active site" evidence="3">
    <location>
        <position position="230"/>
    </location>
</feature>
<comment type="function">
    <text evidence="3">Catalyzes the hydrolysis of 10-formyltetrahydrofolate (formyl-FH4) to formate and tetrahydrofolate (FH4).</text>
</comment>
<dbReference type="Proteomes" id="UP001597163">
    <property type="component" value="Unassembled WGS sequence"/>
</dbReference>
<comment type="similarity">
    <text evidence="3">Belongs to the PurU family.</text>
</comment>
<keyword evidence="7" id="KW-1185">Reference proteome</keyword>
<dbReference type="PIRSF" id="PIRSF036480">
    <property type="entry name" value="FormyFH4_hydr"/>
    <property type="match status" value="1"/>
</dbReference>
<dbReference type="CDD" id="cd08648">
    <property type="entry name" value="FMT_core_Formyl-FH4-Hydrolase_C"/>
    <property type="match status" value="1"/>
</dbReference>
<dbReference type="RefSeq" id="WP_311942131.1">
    <property type="nucleotide sequence ID" value="NZ_JAVSCK010000005.1"/>
</dbReference>
<dbReference type="InterPro" id="IPR036477">
    <property type="entry name" value="Formyl_transf_N_sf"/>
</dbReference>
<keyword evidence="3" id="KW-0658">Purine biosynthesis</keyword>
<feature type="domain" description="ACT" evidence="5">
    <location>
        <begin position="7"/>
        <end position="81"/>
    </location>
</feature>
<dbReference type="Pfam" id="PF00551">
    <property type="entry name" value="Formyl_trans_N"/>
    <property type="match status" value="1"/>
</dbReference>
<dbReference type="NCBIfam" id="NF004684">
    <property type="entry name" value="PRK06027.1"/>
    <property type="match status" value="1"/>
</dbReference>
<dbReference type="SUPFAM" id="SSF55021">
    <property type="entry name" value="ACT-like"/>
    <property type="match status" value="1"/>
</dbReference>
<dbReference type="GO" id="GO:0008864">
    <property type="term" value="F:formyltetrahydrofolate deformylase activity"/>
    <property type="evidence" value="ECO:0007669"/>
    <property type="project" value="UniProtKB-EC"/>
</dbReference>
<dbReference type="CDD" id="cd04875">
    <property type="entry name" value="ACT_F4HF-DF"/>
    <property type="match status" value="1"/>
</dbReference>
<keyword evidence="1 3" id="KW-0554">One-carbon metabolism</keyword>
<dbReference type="PRINTS" id="PR01575">
    <property type="entry name" value="FFH4HYDRLASE"/>
</dbReference>